<reference evidence="1 2" key="1">
    <citation type="submission" date="2023-04" db="EMBL/GenBank/DDBJ databases">
        <authorList>
            <person name="Hsu D."/>
        </authorList>
    </citation>
    <scope>NUCLEOTIDE SEQUENCE [LARGE SCALE GENOMIC DNA]</scope>
    <source>
        <strain evidence="1 2">MK1</strain>
    </source>
</reference>
<organism evidence="1 2">
    <name type="scientific">Metallumcola ferriviriculae</name>
    <dbReference type="NCBI Taxonomy" id="3039180"/>
    <lineage>
        <taxon>Bacteria</taxon>
        <taxon>Bacillati</taxon>
        <taxon>Bacillota</taxon>
        <taxon>Clostridia</taxon>
        <taxon>Neomoorellales</taxon>
        <taxon>Desulfitibacteraceae</taxon>
        <taxon>Metallumcola</taxon>
    </lineage>
</organism>
<keyword evidence="2" id="KW-1185">Reference proteome</keyword>
<dbReference type="GO" id="GO:0016787">
    <property type="term" value="F:hydrolase activity"/>
    <property type="evidence" value="ECO:0007669"/>
    <property type="project" value="UniProtKB-KW"/>
</dbReference>
<gene>
    <name evidence="1" type="ORF">MFMK1_001347</name>
</gene>
<dbReference type="Gene3D" id="3.40.50.1110">
    <property type="entry name" value="SGNH hydrolase"/>
    <property type="match status" value="1"/>
</dbReference>
<dbReference type="RefSeq" id="WP_366924376.1">
    <property type="nucleotide sequence ID" value="NZ_CP121694.1"/>
</dbReference>
<dbReference type="SUPFAM" id="SSF52266">
    <property type="entry name" value="SGNH hydrolase"/>
    <property type="match status" value="1"/>
</dbReference>
<name>A0AAU0ULY5_9FIRM</name>
<accession>A0AAU0ULY5</accession>
<keyword evidence="1" id="KW-0378">Hydrolase</keyword>
<sequence>MELGLLSWNCITTVGYYNAFPYLPENVQQNLIPLTDVLNQTLAQAIELSQTDAVFVPTFDAMAAIGEEYELFFPEANIHPSEAGYQAIAGEFLKVLNPLELMAVSVIKDLDAYAVKDYGKVQGTMMSIIGEKATGAEVNQIIKPYFK</sequence>
<dbReference type="Proteomes" id="UP001329915">
    <property type="component" value="Chromosome"/>
</dbReference>
<proteinExistence type="predicted"/>
<evidence type="ECO:0000313" key="1">
    <source>
        <dbReference type="EMBL" id="WRO21537.1"/>
    </source>
</evidence>
<dbReference type="AlphaFoldDB" id="A0AAU0ULY5"/>
<dbReference type="KEGG" id="dbc:MFMK1_001347"/>
<evidence type="ECO:0000313" key="2">
    <source>
        <dbReference type="Proteomes" id="UP001329915"/>
    </source>
</evidence>
<protein>
    <submittedName>
        <fullName evidence="1">SGNH/GDSL hydrolase family protein</fullName>
    </submittedName>
</protein>
<dbReference type="InterPro" id="IPR036514">
    <property type="entry name" value="SGNH_hydro_sf"/>
</dbReference>
<dbReference type="EMBL" id="CP121694">
    <property type="protein sequence ID" value="WRO21537.1"/>
    <property type="molecule type" value="Genomic_DNA"/>
</dbReference>